<keyword evidence="1" id="KW-1133">Transmembrane helix</keyword>
<dbReference type="AlphaFoldDB" id="A0A197JYC5"/>
<keyword evidence="1" id="KW-0472">Membrane</keyword>
<reference evidence="2 3" key="1">
    <citation type="submission" date="2016-05" db="EMBL/GenBank/DDBJ databases">
        <title>Genome sequencing reveals origins of a unique bacterial endosymbiosis in the earliest lineages of terrestrial Fungi.</title>
        <authorList>
            <consortium name="DOE Joint Genome Institute"/>
            <person name="Uehling J."/>
            <person name="Gryganskyi A."/>
            <person name="Hameed K."/>
            <person name="Tschaplinski T."/>
            <person name="Misztal P."/>
            <person name="Wu S."/>
            <person name="Desiro A."/>
            <person name="Vande Pol N."/>
            <person name="Du Z.-Y."/>
            <person name="Zienkiewicz A."/>
            <person name="Zienkiewicz K."/>
            <person name="Morin E."/>
            <person name="Tisserant E."/>
            <person name="Splivallo R."/>
            <person name="Hainaut M."/>
            <person name="Henrissat B."/>
            <person name="Ohm R."/>
            <person name="Kuo A."/>
            <person name="Yan J."/>
            <person name="Lipzen A."/>
            <person name="Nolan M."/>
            <person name="Labutti K."/>
            <person name="Barry K."/>
            <person name="Goldstein A."/>
            <person name="Labbe J."/>
            <person name="Schadt C."/>
            <person name="Tuskan G."/>
            <person name="Grigoriev I."/>
            <person name="Martin F."/>
            <person name="Vilgalys R."/>
            <person name="Bonito G."/>
        </authorList>
    </citation>
    <scope>NUCLEOTIDE SEQUENCE [LARGE SCALE GENOMIC DNA]</scope>
    <source>
        <strain evidence="2 3">AG-77</strain>
    </source>
</reference>
<feature type="transmembrane region" description="Helical" evidence="1">
    <location>
        <begin position="96"/>
        <end position="113"/>
    </location>
</feature>
<feature type="transmembrane region" description="Helical" evidence="1">
    <location>
        <begin position="12"/>
        <end position="31"/>
    </location>
</feature>
<gene>
    <name evidence="2" type="ORF">K457DRAFT_32318</name>
</gene>
<feature type="transmembrane region" description="Helical" evidence="1">
    <location>
        <begin position="66"/>
        <end position="84"/>
    </location>
</feature>
<evidence type="ECO:0000313" key="2">
    <source>
        <dbReference type="EMBL" id="OAQ29446.1"/>
    </source>
</evidence>
<evidence type="ECO:0000313" key="3">
    <source>
        <dbReference type="Proteomes" id="UP000078512"/>
    </source>
</evidence>
<dbReference type="Proteomes" id="UP000078512">
    <property type="component" value="Unassembled WGS sequence"/>
</dbReference>
<name>A0A197JYC5_9FUNG</name>
<protein>
    <submittedName>
        <fullName evidence="2">Uncharacterized protein</fullName>
    </submittedName>
</protein>
<dbReference type="EMBL" id="KV442041">
    <property type="protein sequence ID" value="OAQ29446.1"/>
    <property type="molecule type" value="Genomic_DNA"/>
</dbReference>
<evidence type="ECO:0000256" key="1">
    <source>
        <dbReference type="SAM" id="Phobius"/>
    </source>
</evidence>
<proteinExistence type="predicted"/>
<sequence>MAPAIYGLRLWMAFVTMVNLIFIIVYHAWYIPMASEIKAKRSREMYDLGITETDEGFHYEYTWDDYAIIVPSVILLPAYIYSIWGKRSLVPNKYARAVLMLLPALFMIGVQLRQVDLILQAFHKVFKDAPAEYVVSPFSCVPAGNSFLAACIVGQSYQFVPVVVGFFVIIEVAVTLFRGPLHSPKEAYL</sequence>
<dbReference type="OrthoDB" id="2420752at2759"/>
<feature type="transmembrane region" description="Helical" evidence="1">
    <location>
        <begin position="133"/>
        <end position="152"/>
    </location>
</feature>
<organism evidence="2 3">
    <name type="scientific">Linnemannia elongata AG-77</name>
    <dbReference type="NCBI Taxonomy" id="1314771"/>
    <lineage>
        <taxon>Eukaryota</taxon>
        <taxon>Fungi</taxon>
        <taxon>Fungi incertae sedis</taxon>
        <taxon>Mucoromycota</taxon>
        <taxon>Mortierellomycotina</taxon>
        <taxon>Mortierellomycetes</taxon>
        <taxon>Mortierellales</taxon>
        <taxon>Mortierellaceae</taxon>
        <taxon>Linnemannia</taxon>
    </lineage>
</organism>
<keyword evidence="3" id="KW-1185">Reference proteome</keyword>
<keyword evidence="1" id="KW-0812">Transmembrane</keyword>
<accession>A0A197JYC5</accession>
<feature type="transmembrane region" description="Helical" evidence="1">
    <location>
        <begin position="159"/>
        <end position="179"/>
    </location>
</feature>